<proteinExistence type="predicted"/>
<protein>
    <submittedName>
        <fullName evidence="1">Uncharacterized protein</fullName>
    </submittedName>
</protein>
<evidence type="ECO:0000313" key="2">
    <source>
        <dbReference type="Proteomes" id="UP000276133"/>
    </source>
</evidence>
<keyword evidence="2" id="KW-1185">Reference proteome</keyword>
<dbReference type="Proteomes" id="UP000276133">
    <property type="component" value="Unassembled WGS sequence"/>
</dbReference>
<reference evidence="1 2" key="1">
    <citation type="journal article" date="2018" name="Sci. Rep.">
        <title>Genomic signatures of local adaptation to the degree of environmental predictability in rotifers.</title>
        <authorList>
            <person name="Franch-Gras L."/>
            <person name="Hahn C."/>
            <person name="Garcia-Roger E.M."/>
            <person name="Carmona M.J."/>
            <person name="Serra M."/>
            <person name="Gomez A."/>
        </authorList>
    </citation>
    <scope>NUCLEOTIDE SEQUENCE [LARGE SCALE GENOMIC DNA]</scope>
    <source>
        <strain evidence="1">HYR1</strain>
    </source>
</reference>
<name>A0A3M7RN65_BRAPC</name>
<sequence>MKFCRNHRFMNDYIIILKSQSENVFPIFFLIRSLWSIKPFKSQILVVSFVIVDFQSITGFEVQLSFAVECASEAEEVDA</sequence>
<gene>
    <name evidence="1" type="ORF">BpHYR1_043352</name>
</gene>
<dbReference type="EMBL" id="REGN01003048">
    <property type="protein sequence ID" value="RNA24797.1"/>
    <property type="molecule type" value="Genomic_DNA"/>
</dbReference>
<evidence type="ECO:0000313" key="1">
    <source>
        <dbReference type="EMBL" id="RNA24797.1"/>
    </source>
</evidence>
<accession>A0A3M7RN65</accession>
<dbReference type="AlphaFoldDB" id="A0A3M7RN65"/>
<organism evidence="1 2">
    <name type="scientific">Brachionus plicatilis</name>
    <name type="common">Marine rotifer</name>
    <name type="synonym">Brachionus muelleri</name>
    <dbReference type="NCBI Taxonomy" id="10195"/>
    <lineage>
        <taxon>Eukaryota</taxon>
        <taxon>Metazoa</taxon>
        <taxon>Spiralia</taxon>
        <taxon>Gnathifera</taxon>
        <taxon>Rotifera</taxon>
        <taxon>Eurotatoria</taxon>
        <taxon>Monogononta</taxon>
        <taxon>Pseudotrocha</taxon>
        <taxon>Ploima</taxon>
        <taxon>Brachionidae</taxon>
        <taxon>Brachionus</taxon>
    </lineage>
</organism>
<comment type="caution">
    <text evidence="1">The sequence shown here is derived from an EMBL/GenBank/DDBJ whole genome shotgun (WGS) entry which is preliminary data.</text>
</comment>